<organism evidence="5 6">
    <name type="scientific">Paracoccidioides brasiliensis (strain Pb18)</name>
    <dbReference type="NCBI Taxonomy" id="502780"/>
    <lineage>
        <taxon>Eukaryota</taxon>
        <taxon>Fungi</taxon>
        <taxon>Dikarya</taxon>
        <taxon>Ascomycota</taxon>
        <taxon>Pezizomycotina</taxon>
        <taxon>Eurotiomycetes</taxon>
        <taxon>Eurotiomycetidae</taxon>
        <taxon>Onygenales</taxon>
        <taxon>Ajellomycetaceae</taxon>
        <taxon>Paracoccidioides</taxon>
    </lineage>
</organism>
<dbReference type="PANTHER" id="PTHR21240:SF28">
    <property type="entry name" value="ISO-OROTATE DECARBOXYLASE (EUROFUNG)"/>
    <property type="match status" value="1"/>
</dbReference>
<keyword evidence="1 3" id="KW-0210">Decarboxylase</keyword>
<dbReference type="PANTHER" id="PTHR21240">
    <property type="entry name" value="2-AMINO-3-CARBOXYLMUCONATE-6-SEMIALDEHYDE DECARBOXYLASE"/>
    <property type="match status" value="1"/>
</dbReference>
<dbReference type="FunFam" id="3.20.20.140:FF:000055">
    <property type="entry name" value="Uracil-5-carboxylate decarboxylase"/>
    <property type="match status" value="1"/>
</dbReference>
<dbReference type="SUPFAM" id="SSF51556">
    <property type="entry name" value="Metallo-dependent hydrolases"/>
    <property type="match status" value="1"/>
</dbReference>
<comment type="similarity">
    <text evidence="3">Belongs to the metallo-dependent hydrolases superfamily.</text>
</comment>
<name>C1GEG8_PARBD</name>
<dbReference type="RefSeq" id="XP_010760839.1">
    <property type="nucleotide sequence ID" value="XM_010762537.1"/>
</dbReference>
<sequence length="398" mass="43645">MTDATKEHMPTYPIVDIHTHIYPDSYLNLLRSRKSVPYIYDPVDGAPSRLIILSSDENPAIPKEKRGRPVDSTYSDLNFKLEFMRQHNITTSVVSLANPWLDFLPAQDAAHWAEQINNDLERICAEQHAKATSGRSSDGRKLALNEFRSLFAFGALPLSAPSADIIANEISRLKTMKFLRGVIMGTSGLRNGLDDPALDPVWSALESTRTLLFLHPHYGLPDDAFGGADVMKQYGHVLPLALGFPLETTIAVTRMYLSGVFDRYPKLAILLAHSGGTLPFLVGRIESCVAHERRFVANGGDVVGPKRGLWDVLRENIYLDAVIYGEVGLKAALHGTGTVDRVLFGTDHPFFPPLDGKGGQWLSVTTNRKAIDDAFGDDSAGSKAVLGGNAVRVLKLEN</sequence>
<evidence type="ECO:0000313" key="5">
    <source>
        <dbReference type="EMBL" id="EEH49575.2"/>
    </source>
</evidence>
<dbReference type="Gene3D" id="3.20.20.140">
    <property type="entry name" value="Metal-dependent hydrolases"/>
    <property type="match status" value="1"/>
</dbReference>
<evidence type="ECO:0000313" key="6">
    <source>
        <dbReference type="Proteomes" id="UP000001628"/>
    </source>
</evidence>
<dbReference type="GO" id="GO:0019748">
    <property type="term" value="P:secondary metabolic process"/>
    <property type="evidence" value="ECO:0007669"/>
    <property type="project" value="TreeGrafter"/>
</dbReference>
<reference evidence="5 6" key="1">
    <citation type="journal article" date="2011" name="PLoS Genet.">
        <title>Comparative genomic analysis of human fungal pathogens causing paracoccidioidomycosis.</title>
        <authorList>
            <person name="Desjardins C.A."/>
            <person name="Champion M.D."/>
            <person name="Holder J.W."/>
            <person name="Muszewska A."/>
            <person name="Goldberg J."/>
            <person name="Bailao A.M."/>
            <person name="Brigido M.M."/>
            <person name="Ferreira M.E."/>
            <person name="Garcia A.M."/>
            <person name="Grynberg M."/>
            <person name="Gujja S."/>
            <person name="Heiman D.I."/>
            <person name="Henn M.R."/>
            <person name="Kodira C.D."/>
            <person name="Leon-Narvaez H."/>
            <person name="Longo L.V."/>
            <person name="Ma L.J."/>
            <person name="Malavazi I."/>
            <person name="Matsuo A.L."/>
            <person name="Morais F.V."/>
            <person name="Pereira M."/>
            <person name="Rodriguez-Brito S."/>
            <person name="Sakthikumar S."/>
            <person name="Salem-Izacc S.M."/>
            <person name="Sykes S.M."/>
            <person name="Teixeira M.M."/>
            <person name="Vallejo M.C."/>
            <person name="Walter M.E."/>
            <person name="Yandava C."/>
            <person name="Young S."/>
            <person name="Zeng Q."/>
            <person name="Zucker J."/>
            <person name="Felipe M.S."/>
            <person name="Goldman G.H."/>
            <person name="Haas B.J."/>
            <person name="McEwen J.G."/>
            <person name="Nino-Vega G."/>
            <person name="Puccia R."/>
            <person name="San-Blas G."/>
            <person name="Soares C.M."/>
            <person name="Birren B.W."/>
            <person name="Cuomo C.A."/>
        </authorList>
    </citation>
    <scope>NUCLEOTIDE SEQUENCE [LARGE SCALE GENOMIC DNA]</scope>
    <source>
        <strain evidence="5 6">Pb18</strain>
    </source>
</reference>
<dbReference type="GO" id="GO:0016787">
    <property type="term" value="F:hydrolase activity"/>
    <property type="evidence" value="ECO:0007669"/>
    <property type="project" value="InterPro"/>
</dbReference>
<dbReference type="Pfam" id="PF04909">
    <property type="entry name" value="Amidohydro_2"/>
    <property type="match status" value="1"/>
</dbReference>
<dbReference type="GO" id="GO:0005829">
    <property type="term" value="C:cytosol"/>
    <property type="evidence" value="ECO:0007669"/>
    <property type="project" value="TreeGrafter"/>
</dbReference>
<dbReference type="OrthoDB" id="432010at2759"/>
<evidence type="ECO:0000256" key="3">
    <source>
        <dbReference type="RuleBase" id="RU366045"/>
    </source>
</evidence>
<dbReference type="InterPro" id="IPR032465">
    <property type="entry name" value="ACMSD"/>
</dbReference>
<evidence type="ECO:0000256" key="2">
    <source>
        <dbReference type="ARBA" id="ARBA00023239"/>
    </source>
</evidence>
<gene>
    <name evidence="5" type="ORF">PADG_05654</name>
</gene>
<proteinExistence type="inferred from homology"/>
<dbReference type="GeneID" id="22584545"/>
<keyword evidence="6" id="KW-1185">Reference proteome</keyword>
<evidence type="ECO:0000256" key="1">
    <source>
        <dbReference type="ARBA" id="ARBA00022793"/>
    </source>
</evidence>
<protein>
    <recommendedName>
        <fullName evidence="4">Amidohydrolase-related domain-containing protein</fullName>
    </recommendedName>
</protein>
<evidence type="ECO:0000259" key="4">
    <source>
        <dbReference type="Pfam" id="PF04909"/>
    </source>
</evidence>
<dbReference type="AlphaFoldDB" id="C1GEG8"/>
<dbReference type="VEuPathDB" id="FungiDB:PADG_05654"/>
<dbReference type="OMA" id="RIESCIM"/>
<dbReference type="EMBL" id="KN275962">
    <property type="protein sequence ID" value="EEH49575.2"/>
    <property type="molecule type" value="Genomic_DNA"/>
</dbReference>
<dbReference type="eggNOG" id="KOG4245">
    <property type="taxonomic scope" value="Eukaryota"/>
</dbReference>
<dbReference type="InterPro" id="IPR006680">
    <property type="entry name" value="Amidohydro-rel"/>
</dbReference>
<dbReference type="HOGENOM" id="CLU_039329_4_0_1"/>
<accession>C1GEG8</accession>
<dbReference type="GO" id="GO:0016831">
    <property type="term" value="F:carboxy-lyase activity"/>
    <property type="evidence" value="ECO:0007669"/>
    <property type="project" value="UniProtKB-KW"/>
</dbReference>
<dbReference type="InterPro" id="IPR032466">
    <property type="entry name" value="Metal_Hydrolase"/>
</dbReference>
<dbReference type="KEGG" id="pbn:PADG_05654"/>
<dbReference type="STRING" id="502780.C1GEG8"/>
<dbReference type="InParanoid" id="C1GEG8"/>
<dbReference type="Proteomes" id="UP000001628">
    <property type="component" value="Unassembled WGS sequence"/>
</dbReference>
<keyword evidence="2 3" id="KW-0456">Lyase</keyword>
<feature type="domain" description="Amidohydrolase-related" evidence="4">
    <location>
        <begin position="15"/>
        <end position="396"/>
    </location>
</feature>